<comment type="similarity">
    <text evidence="8 9">Belongs to the TRAP transporter small permease family.</text>
</comment>
<evidence type="ECO:0000259" key="10">
    <source>
        <dbReference type="Pfam" id="PF04290"/>
    </source>
</evidence>
<feature type="domain" description="Tripartite ATP-independent periplasmic transporters DctQ component" evidence="10">
    <location>
        <begin position="19"/>
        <end position="133"/>
    </location>
</feature>
<keyword evidence="7 9" id="KW-0472">Membrane</keyword>
<reference evidence="12 13" key="1">
    <citation type="submission" date="2017-09" db="EMBL/GenBank/DDBJ databases">
        <authorList>
            <person name="Ehlers B."/>
            <person name="Leendertz F.H."/>
        </authorList>
    </citation>
    <scope>NUCLEOTIDE SEQUENCE [LARGE SCALE GENOMIC DNA]</scope>
    <source>
        <strain evidence="12 13">CGMCC 1.12662</strain>
    </source>
</reference>
<evidence type="ECO:0000256" key="7">
    <source>
        <dbReference type="ARBA" id="ARBA00023136"/>
    </source>
</evidence>
<dbReference type="PANTHER" id="PTHR35011">
    <property type="entry name" value="2,3-DIKETO-L-GULONATE TRAP TRANSPORTER SMALL PERMEASE PROTEIN YIAM"/>
    <property type="match status" value="1"/>
</dbReference>
<accession>A0A285IJX2</accession>
<gene>
    <name evidence="11" type="ORF">CVM39_10070</name>
    <name evidence="12" type="ORF">SAMN06297129_1355</name>
</gene>
<keyword evidence="14" id="KW-1185">Reference proteome</keyword>
<dbReference type="EMBL" id="PGTD01000016">
    <property type="protein sequence ID" value="PJE28801.1"/>
    <property type="molecule type" value="Genomic_DNA"/>
</dbReference>
<comment type="subunit">
    <text evidence="9">The complex comprises the extracytoplasmic solute receptor protein and the two transmembrane proteins.</text>
</comment>
<dbReference type="Proteomes" id="UP000231702">
    <property type="component" value="Unassembled WGS sequence"/>
</dbReference>
<keyword evidence="4 9" id="KW-0997">Cell inner membrane</keyword>
<keyword evidence="5 9" id="KW-0812">Transmembrane</keyword>
<reference evidence="11 14" key="2">
    <citation type="journal article" date="2018" name="Int. J. Syst. Evol. Microbiol.">
        <title>Pseudooceanicola lipolyticus sp. nov., a marine alphaproteobacterium, reclassification of Oceanicola flagellatus as Pseudooceanicola flagellatus comb. nov. and emended description of the genus Pseudooceanicola.</title>
        <authorList>
            <person name="Huang M.-M."/>
            <person name="Guo L.-L."/>
            <person name="Wu Y.-H."/>
            <person name="Lai Q.-L."/>
            <person name="Shao Z.-Z."/>
            <person name="Wang C.-S."/>
            <person name="Wu M."/>
            <person name="Xu X.-W."/>
        </authorList>
    </citation>
    <scope>NUCLEOTIDE SEQUENCE [LARGE SCALE GENOMIC DNA]</scope>
    <source>
        <strain evidence="11 14">Ar-45</strain>
    </source>
</reference>
<evidence type="ECO:0000256" key="3">
    <source>
        <dbReference type="ARBA" id="ARBA00022475"/>
    </source>
</evidence>
<protein>
    <recommendedName>
        <fullName evidence="9">TRAP transporter small permease protein</fullName>
    </recommendedName>
</protein>
<keyword evidence="3" id="KW-1003">Cell membrane</keyword>
<dbReference type="PANTHER" id="PTHR35011:SF2">
    <property type="entry name" value="2,3-DIKETO-L-GULONATE TRAP TRANSPORTER SMALL PERMEASE PROTEIN YIAM"/>
    <property type="match status" value="1"/>
</dbReference>
<feature type="transmembrane region" description="Helical" evidence="9">
    <location>
        <begin position="75"/>
        <end position="99"/>
    </location>
</feature>
<evidence type="ECO:0000313" key="11">
    <source>
        <dbReference type="EMBL" id="PJE28801.1"/>
    </source>
</evidence>
<evidence type="ECO:0000313" key="14">
    <source>
        <dbReference type="Proteomes" id="UP000231702"/>
    </source>
</evidence>
<evidence type="ECO:0000256" key="1">
    <source>
        <dbReference type="ARBA" id="ARBA00004429"/>
    </source>
</evidence>
<evidence type="ECO:0000256" key="2">
    <source>
        <dbReference type="ARBA" id="ARBA00022448"/>
    </source>
</evidence>
<comment type="subcellular location">
    <subcellularLocation>
        <location evidence="1 9">Cell inner membrane</location>
        <topology evidence="1 9">Multi-pass membrane protein</topology>
    </subcellularLocation>
</comment>
<dbReference type="GO" id="GO:0015740">
    <property type="term" value="P:C4-dicarboxylate transport"/>
    <property type="evidence" value="ECO:0007669"/>
    <property type="project" value="TreeGrafter"/>
</dbReference>
<evidence type="ECO:0000313" key="12">
    <source>
        <dbReference type="EMBL" id="SNY48203.1"/>
    </source>
</evidence>
<evidence type="ECO:0000256" key="5">
    <source>
        <dbReference type="ARBA" id="ARBA00022692"/>
    </source>
</evidence>
<evidence type="ECO:0000256" key="9">
    <source>
        <dbReference type="RuleBase" id="RU369079"/>
    </source>
</evidence>
<dbReference type="RefSeq" id="WP_097145107.1">
    <property type="nucleotide sequence ID" value="NZ_OBEA01000002.1"/>
</dbReference>
<evidence type="ECO:0000256" key="6">
    <source>
        <dbReference type="ARBA" id="ARBA00022989"/>
    </source>
</evidence>
<evidence type="ECO:0000313" key="13">
    <source>
        <dbReference type="Proteomes" id="UP000231655"/>
    </source>
</evidence>
<dbReference type="GO" id="GO:0005886">
    <property type="term" value="C:plasma membrane"/>
    <property type="evidence" value="ECO:0007669"/>
    <property type="project" value="UniProtKB-SubCell"/>
</dbReference>
<feature type="transmembrane region" description="Helical" evidence="9">
    <location>
        <begin position="119"/>
        <end position="141"/>
    </location>
</feature>
<dbReference type="GO" id="GO:0022857">
    <property type="term" value="F:transmembrane transporter activity"/>
    <property type="evidence" value="ECO:0007669"/>
    <property type="project" value="UniProtKB-UniRule"/>
</dbReference>
<comment type="function">
    <text evidence="9">Part of the tripartite ATP-independent periplasmic (TRAP) transport system.</text>
</comment>
<comment type="caution">
    <text evidence="9">Lacks conserved residue(s) required for the propagation of feature annotation.</text>
</comment>
<dbReference type="Pfam" id="PF04290">
    <property type="entry name" value="DctQ"/>
    <property type="match status" value="1"/>
</dbReference>
<organism evidence="12 13">
    <name type="scientific">Pseudooceanicola antarcticus</name>
    <dbReference type="NCBI Taxonomy" id="1247613"/>
    <lineage>
        <taxon>Bacteria</taxon>
        <taxon>Pseudomonadati</taxon>
        <taxon>Pseudomonadota</taxon>
        <taxon>Alphaproteobacteria</taxon>
        <taxon>Rhodobacterales</taxon>
        <taxon>Paracoccaceae</taxon>
        <taxon>Pseudooceanicola</taxon>
    </lineage>
</organism>
<dbReference type="Proteomes" id="UP000231655">
    <property type="component" value="Unassembled WGS sequence"/>
</dbReference>
<dbReference type="EMBL" id="OBEA01000002">
    <property type="protein sequence ID" value="SNY48203.1"/>
    <property type="molecule type" value="Genomic_DNA"/>
</dbReference>
<dbReference type="AlphaFoldDB" id="A0A285IJX2"/>
<evidence type="ECO:0000256" key="4">
    <source>
        <dbReference type="ARBA" id="ARBA00022519"/>
    </source>
</evidence>
<name>A0A285IJX2_9RHOB</name>
<feature type="transmembrane region" description="Helical" evidence="9">
    <location>
        <begin position="33"/>
        <end position="54"/>
    </location>
</feature>
<dbReference type="OrthoDB" id="4964541at2"/>
<keyword evidence="2 9" id="KW-0813">Transport</keyword>
<keyword evidence="6 9" id="KW-1133">Transmembrane helix</keyword>
<dbReference type="InterPro" id="IPR055348">
    <property type="entry name" value="DctQ"/>
</dbReference>
<proteinExistence type="inferred from homology"/>
<evidence type="ECO:0000256" key="8">
    <source>
        <dbReference type="ARBA" id="ARBA00038436"/>
    </source>
</evidence>
<sequence>MILIGCLIFAALICFLGGAVVRALAPLHAVDWAEEVSIYCIIWASVLSGSVLVAERRHIATEVVVASLPPRLQLVLGWGVTLLTIGFCAFMALYGYQAVDFALLLDERSASTLRVPQAWAVFLALPVGMVLILGRIGLILLEGHRPFGADLAPIDAAPARMTTGEEH</sequence>
<dbReference type="InterPro" id="IPR007387">
    <property type="entry name" value="TRAP_DctQ"/>
</dbReference>